<sequence>METRKVQLSGGTTYTISLPKSWAQEHGIDAGSALSLYPNGDGSLLVETGADRTTETRSTTVDVSTDSDSAIRQWIHALHAVGFDTVTLVDRTGHSTEHREIIEDTVANLSGFELLEAGDTKIRLTNLIDAENVDIRKSMLRLRLVMLGMHRDAVSAVLTDDETLAQRVIDRDNEADKLFAMVTRHFRRALTNLHEVEKLEYTRDELFEYYYVCRQFERIADHAERIARFTSDPEVTIPASFEDRIDSLASSSRQIINSAADVILADAGVEGAQTALTQRDELTADLRSLDRDLYAHDDPAEAYVVGLLLNSIRRTGEYGANIAGIAIQQCARECECPD</sequence>
<dbReference type="InterPro" id="IPR007159">
    <property type="entry name" value="SpoVT-AbrB_dom"/>
</dbReference>
<dbReference type="OrthoDB" id="40991at2157"/>
<dbReference type="Gene3D" id="1.20.58.220">
    <property type="entry name" value="Phosphate transport system protein phou homolog 2, domain 2"/>
    <property type="match status" value="1"/>
</dbReference>
<dbReference type="Pfam" id="PF01895">
    <property type="entry name" value="PhoU"/>
    <property type="match status" value="1"/>
</dbReference>
<accession>L9XNB3</accession>
<dbReference type="Proteomes" id="UP000011632">
    <property type="component" value="Unassembled WGS sequence"/>
</dbReference>
<evidence type="ECO:0000313" key="2">
    <source>
        <dbReference type="EMBL" id="ELY63240.1"/>
    </source>
</evidence>
<dbReference type="InterPro" id="IPR026022">
    <property type="entry name" value="PhoU_dom"/>
</dbReference>
<dbReference type="GO" id="GO:0003677">
    <property type="term" value="F:DNA binding"/>
    <property type="evidence" value="ECO:0007669"/>
    <property type="project" value="InterPro"/>
</dbReference>
<dbReference type="GO" id="GO:0030643">
    <property type="term" value="P:intracellular phosphate ion homeostasis"/>
    <property type="evidence" value="ECO:0007669"/>
    <property type="project" value="InterPro"/>
</dbReference>
<dbReference type="Pfam" id="PF04014">
    <property type="entry name" value="MazE_antitoxin"/>
    <property type="match status" value="1"/>
</dbReference>
<protein>
    <submittedName>
        <fullName evidence="2">Transcriptional regulator</fullName>
    </submittedName>
</protein>
<dbReference type="SMART" id="SM00966">
    <property type="entry name" value="SpoVT_AbrB"/>
    <property type="match status" value="1"/>
</dbReference>
<evidence type="ECO:0000313" key="3">
    <source>
        <dbReference type="Proteomes" id="UP000011632"/>
    </source>
</evidence>
<dbReference type="PATRIC" id="fig|1227496.3.peg.3862"/>
<dbReference type="InterPro" id="IPR038078">
    <property type="entry name" value="PhoU-like_sf"/>
</dbReference>
<reference evidence="2 3" key="1">
    <citation type="journal article" date="2014" name="PLoS Genet.">
        <title>Phylogenetically driven sequencing of extremely halophilic archaea reveals strategies for static and dynamic osmo-response.</title>
        <authorList>
            <person name="Becker E.A."/>
            <person name="Seitzer P.M."/>
            <person name="Tritt A."/>
            <person name="Larsen D."/>
            <person name="Krusor M."/>
            <person name="Yao A.I."/>
            <person name="Wu D."/>
            <person name="Madern D."/>
            <person name="Eisen J.A."/>
            <person name="Darling A.E."/>
            <person name="Facciotti M.T."/>
        </authorList>
    </citation>
    <scope>NUCLEOTIDE SEQUENCE [LARGE SCALE GENOMIC DNA]</scope>
    <source>
        <strain evidence="2 3">JCM 10478</strain>
    </source>
</reference>
<dbReference type="AlphaFoldDB" id="L9XNB3"/>
<dbReference type="GO" id="GO:0045936">
    <property type="term" value="P:negative regulation of phosphate metabolic process"/>
    <property type="evidence" value="ECO:0007669"/>
    <property type="project" value="InterPro"/>
</dbReference>
<name>L9XNB3_9EURY</name>
<comment type="caution">
    <text evidence="2">The sequence shown here is derived from an EMBL/GenBank/DDBJ whole genome shotgun (WGS) entry which is preliminary data.</text>
</comment>
<feature type="domain" description="SpoVT-AbrB" evidence="1">
    <location>
        <begin position="8"/>
        <end position="54"/>
    </location>
</feature>
<dbReference type="PANTHER" id="PTHR42930">
    <property type="entry name" value="PHOSPHATE-SPECIFIC TRANSPORT SYSTEM ACCESSORY PROTEIN PHOU"/>
    <property type="match status" value="1"/>
</dbReference>
<dbReference type="InterPro" id="IPR028366">
    <property type="entry name" value="PhoU"/>
</dbReference>
<keyword evidence="3" id="KW-1185">Reference proteome</keyword>
<organism evidence="2 3">
    <name type="scientific">Natrinema versiforme JCM 10478</name>
    <dbReference type="NCBI Taxonomy" id="1227496"/>
    <lineage>
        <taxon>Archaea</taxon>
        <taxon>Methanobacteriati</taxon>
        <taxon>Methanobacteriota</taxon>
        <taxon>Stenosarchaea group</taxon>
        <taxon>Halobacteria</taxon>
        <taxon>Halobacteriales</taxon>
        <taxon>Natrialbaceae</taxon>
        <taxon>Natrinema</taxon>
    </lineage>
</organism>
<gene>
    <name evidence="2" type="ORF">C489_19281</name>
</gene>
<proteinExistence type="predicted"/>
<dbReference type="EMBL" id="AOID01000062">
    <property type="protein sequence ID" value="ELY63240.1"/>
    <property type="molecule type" value="Genomic_DNA"/>
</dbReference>
<dbReference type="RefSeq" id="WP_006432948.1">
    <property type="nucleotide sequence ID" value="NZ_AOID01000062.1"/>
</dbReference>
<dbReference type="PANTHER" id="PTHR42930:SF2">
    <property type="entry name" value="PHOU DOMAIN-CONTAINING PROTEIN"/>
    <property type="match status" value="1"/>
</dbReference>
<dbReference type="SUPFAM" id="SSF109755">
    <property type="entry name" value="PhoU-like"/>
    <property type="match status" value="1"/>
</dbReference>
<dbReference type="STRING" id="1227496.C489_19281"/>
<evidence type="ECO:0000259" key="1">
    <source>
        <dbReference type="SMART" id="SM00966"/>
    </source>
</evidence>